<keyword evidence="3" id="KW-1185">Reference proteome</keyword>
<gene>
    <name evidence="2" type="ORF">WMO29_15030</name>
</gene>
<sequence length="479" mass="54957">MKSFRKDFLWGGATAANQVEGAYREGGKGVSVADVVTVGSHTQPRRISLDLDPQYYYPSHQAIDHYHHYKEDIALFAEMGFKAYRMSISWSRIFPDADNETPNEEGLAFYDGVFQELQKYGIEPVVTISHGDIPLALGTRYGGWPNKKAIDLYVKYAVTLFERYKDYVRYWIPFNEINDIFLPMSSLGQGAMLDEQSVYFTEQADRPEARMNALNNMMIASAKAVIAGREINPAFHFGTMICHITRYPRTCHPDDVLLVLEDDLYFNNTCADVMLKGEYPFYTLNRFEKEGIQIGLSEEEKAILKEGVCDYYTFSYYQSISESTLTFEDQTSGNIMGGIKNPYLKETEWNWPIDPVGLRYTLLKVYDRYRVPVMITENGIGCVDRMEEDGSVHDPYRIAYLRDHITEMRKAVDEGVDLIGYTAWGCIDLVSVSTGEMKKRYGFIYVDCDDQGKGTQIRSRKDSFYWYKKVIASNGEDLD</sequence>
<dbReference type="Proteomes" id="UP001438008">
    <property type="component" value="Unassembled WGS sequence"/>
</dbReference>
<organism evidence="2 3">
    <name type="scientific">Laedolimicola intestinihominis</name>
    <dbReference type="NCBI Taxonomy" id="3133166"/>
    <lineage>
        <taxon>Bacteria</taxon>
        <taxon>Bacillati</taxon>
        <taxon>Bacillota</taxon>
        <taxon>Clostridia</taxon>
        <taxon>Lachnospirales</taxon>
        <taxon>Lachnospiraceae</taxon>
        <taxon>Laedolimicola</taxon>
    </lineage>
</organism>
<dbReference type="RefSeq" id="WP_349165347.1">
    <property type="nucleotide sequence ID" value="NZ_JBBMFE010000018.1"/>
</dbReference>
<evidence type="ECO:0000313" key="3">
    <source>
        <dbReference type="Proteomes" id="UP001438008"/>
    </source>
</evidence>
<dbReference type="PANTHER" id="PTHR10353:SF296">
    <property type="entry name" value="6-PHOSPHO-BETA-GLUCOSIDASE"/>
    <property type="match status" value="1"/>
</dbReference>
<comment type="similarity">
    <text evidence="1">Belongs to the glycosyl hydrolase 1 family.</text>
</comment>
<dbReference type="Gene3D" id="3.20.20.80">
    <property type="entry name" value="Glycosidases"/>
    <property type="match status" value="1"/>
</dbReference>
<dbReference type="InterPro" id="IPR033132">
    <property type="entry name" value="GH_1_N_CS"/>
</dbReference>
<evidence type="ECO:0000313" key="2">
    <source>
        <dbReference type="EMBL" id="MEQ2473786.1"/>
    </source>
</evidence>
<dbReference type="PROSITE" id="PS00653">
    <property type="entry name" value="GLYCOSYL_HYDROL_F1_2"/>
    <property type="match status" value="1"/>
</dbReference>
<proteinExistence type="inferred from homology"/>
<dbReference type="InterPro" id="IPR017853">
    <property type="entry name" value="GH"/>
</dbReference>
<evidence type="ECO:0000256" key="1">
    <source>
        <dbReference type="RuleBase" id="RU003690"/>
    </source>
</evidence>
<name>A0ABV1FL82_9FIRM</name>
<protein>
    <submittedName>
        <fullName evidence="2">Family 1 glycosylhydrolase</fullName>
    </submittedName>
</protein>
<reference evidence="2 3" key="1">
    <citation type="submission" date="2024-03" db="EMBL/GenBank/DDBJ databases">
        <title>Human intestinal bacterial collection.</title>
        <authorList>
            <person name="Pauvert C."/>
            <person name="Hitch T.C.A."/>
            <person name="Clavel T."/>
        </authorList>
    </citation>
    <scope>NUCLEOTIDE SEQUENCE [LARGE SCALE GENOMIC DNA]</scope>
    <source>
        <strain evidence="2 3">CLA-AA-H132</strain>
    </source>
</reference>
<dbReference type="InterPro" id="IPR001360">
    <property type="entry name" value="Glyco_hydro_1"/>
</dbReference>
<dbReference type="PANTHER" id="PTHR10353">
    <property type="entry name" value="GLYCOSYL HYDROLASE"/>
    <property type="match status" value="1"/>
</dbReference>
<dbReference type="PRINTS" id="PR00131">
    <property type="entry name" value="GLHYDRLASE1"/>
</dbReference>
<comment type="caution">
    <text evidence="2">The sequence shown here is derived from an EMBL/GenBank/DDBJ whole genome shotgun (WGS) entry which is preliminary data.</text>
</comment>
<dbReference type="SUPFAM" id="SSF51445">
    <property type="entry name" value="(Trans)glycosidases"/>
    <property type="match status" value="1"/>
</dbReference>
<dbReference type="EMBL" id="JBBMFE010000018">
    <property type="protein sequence ID" value="MEQ2473786.1"/>
    <property type="molecule type" value="Genomic_DNA"/>
</dbReference>
<accession>A0ABV1FL82</accession>
<dbReference type="Pfam" id="PF00232">
    <property type="entry name" value="Glyco_hydro_1"/>
    <property type="match status" value="1"/>
</dbReference>